<dbReference type="Pfam" id="PF05076">
    <property type="entry name" value="SUFU"/>
    <property type="match status" value="1"/>
</dbReference>
<dbReference type="GO" id="GO:0005737">
    <property type="term" value="C:cytoplasm"/>
    <property type="evidence" value="ECO:0007669"/>
    <property type="project" value="TreeGrafter"/>
</dbReference>
<dbReference type="EMBL" id="QXWZ01000027">
    <property type="protein sequence ID" value="NBI79896.1"/>
    <property type="molecule type" value="Genomic_DNA"/>
</dbReference>
<evidence type="ECO:0000313" key="3">
    <source>
        <dbReference type="EMBL" id="NDO40388.1"/>
    </source>
</evidence>
<dbReference type="InterPro" id="IPR007768">
    <property type="entry name" value="Suppressor_of_fused"/>
</dbReference>
<dbReference type="InterPro" id="IPR017429">
    <property type="entry name" value="Suppressor_of_fused_bac"/>
</dbReference>
<evidence type="ECO:0000313" key="2">
    <source>
        <dbReference type="EMBL" id="NBI79896.1"/>
    </source>
</evidence>
<gene>
    <name evidence="2" type="ORF">D3Z39_13680</name>
    <name evidence="3" type="ORF">FMM72_14330</name>
</gene>
<dbReference type="EMBL" id="VIQT01000021">
    <property type="protein sequence ID" value="NDO40388.1"/>
    <property type="molecule type" value="Genomic_DNA"/>
</dbReference>
<dbReference type="OrthoDB" id="9023549at2"/>
<feature type="domain" description="Suppressor of fused-like" evidence="1">
    <location>
        <begin position="44"/>
        <end position="200"/>
    </location>
</feature>
<protein>
    <submittedName>
        <fullName evidence="2">Suppressor of fused domain protein</fullName>
    </submittedName>
</protein>
<reference evidence="2 4" key="1">
    <citation type="submission" date="2018-08" db="EMBL/GenBank/DDBJ databases">
        <title>Murine metabolic-syndrome-specific gut microbial biobank.</title>
        <authorList>
            <person name="Liu C."/>
        </authorList>
    </citation>
    <scope>NUCLEOTIDE SEQUENCE [LARGE SCALE GENOMIC DNA]</scope>
    <source>
        <strain evidence="2 4">X69</strain>
    </source>
</reference>
<proteinExistence type="predicted"/>
<organism evidence="2 4">
    <name type="scientific">Anaerotruncus colihominis</name>
    <dbReference type="NCBI Taxonomy" id="169435"/>
    <lineage>
        <taxon>Bacteria</taxon>
        <taxon>Bacillati</taxon>
        <taxon>Bacillota</taxon>
        <taxon>Clostridia</taxon>
        <taxon>Eubacteriales</taxon>
        <taxon>Oscillospiraceae</taxon>
        <taxon>Anaerotruncus</taxon>
    </lineage>
</organism>
<evidence type="ECO:0000313" key="4">
    <source>
        <dbReference type="Proteomes" id="UP000446348"/>
    </source>
</evidence>
<evidence type="ECO:0000313" key="5">
    <source>
        <dbReference type="Proteomes" id="UP000462501"/>
    </source>
</evidence>
<dbReference type="PIRSF" id="PIRSF038192">
    <property type="entry name" value="Txn_reg_BtrU_prd"/>
    <property type="match status" value="1"/>
</dbReference>
<dbReference type="PANTHER" id="PTHR10928">
    <property type="entry name" value="SUPPRESSOR OF FUSED"/>
    <property type="match status" value="1"/>
</dbReference>
<dbReference type="InterPro" id="IPR020941">
    <property type="entry name" value="SUFU-like_domain"/>
</dbReference>
<dbReference type="Proteomes" id="UP000462501">
    <property type="component" value="Unassembled WGS sequence"/>
</dbReference>
<name>A0A845RIN9_9FIRM</name>
<evidence type="ECO:0000259" key="1">
    <source>
        <dbReference type="Pfam" id="PF05076"/>
    </source>
</evidence>
<accession>A0A845RIN9</accession>
<dbReference type="RefSeq" id="WP_160210637.1">
    <property type="nucleotide sequence ID" value="NZ_JANJZM010000004.1"/>
</dbReference>
<sequence>MDKENYTEPEQAGFDAISSAARALYPGQEGVYYGTPIPYVLGGGDPLDGVEIWKSEHGVPHWHYITYGFTELYEKESCDPDESGYGFELTFRLRRGVEDSPPVWPVSLLQNLARYVFSSGNAFGPGHHINCNGPIALETDTLLTALGFCVDPELGALDTPNGHFIFLQAVAITEDEMDAMMCWNGEKFLALIAHFLPLCVAGLERDSLLRTPTFYDAWRAGMERDGSSTAFLHMDELGLEWADGRGTLRIGAGHAKTLAHMLKARVGKGQTLFLQGQQRSVQFQPGARPAFVCAEQIPKLTLTGEALEELCGLLTPHAGTYGMKVMPLTVELVPTRITDRDGNVINIIE</sequence>
<comment type="caution">
    <text evidence="2">The sequence shown here is derived from an EMBL/GenBank/DDBJ whole genome shotgun (WGS) entry which is preliminary data.</text>
</comment>
<dbReference type="PANTHER" id="PTHR10928:SF2">
    <property type="entry name" value="SUPPRESSOR OF FUSED HOMOLOG"/>
    <property type="match status" value="1"/>
</dbReference>
<reference evidence="3 5" key="2">
    <citation type="submission" date="2019-06" db="EMBL/GenBank/DDBJ databases">
        <title>Draft genome sequences of 15 bacterial species constituting the stable defined intestinal microbiota of the GM15 gnotobiotic mouse model.</title>
        <authorList>
            <person name="Elie C."/>
            <person name="Mathieu A."/>
            <person name="Saliou A."/>
            <person name="Darnaud M."/>
            <person name="Leulier F."/>
            <person name="Tamellini A."/>
        </authorList>
    </citation>
    <scope>NUCLEOTIDE SEQUENCE [LARGE SCALE GENOMIC DNA]</scope>
    <source>
        <strain evidence="3 5">JM4-15</strain>
    </source>
</reference>
<dbReference type="Proteomes" id="UP000446348">
    <property type="component" value="Unassembled WGS sequence"/>
</dbReference>
<dbReference type="SUPFAM" id="SSF103359">
    <property type="entry name" value="Suppressor of Fused, N-terminal domain"/>
    <property type="match status" value="1"/>
</dbReference>
<dbReference type="InterPro" id="IPR037181">
    <property type="entry name" value="SUFU_N"/>
</dbReference>
<dbReference type="AlphaFoldDB" id="A0A845RIN9"/>